<evidence type="ECO:0000313" key="5">
    <source>
        <dbReference type="Proteomes" id="UP001257060"/>
    </source>
</evidence>
<protein>
    <recommendedName>
        <fullName evidence="3">DUF8074 domain-containing protein</fullName>
    </recommendedName>
</protein>
<gene>
    <name evidence="4" type="ORF">NDI76_17790</name>
</gene>
<name>A0ABU2GII8_9EURY</name>
<reference evidence="4 5" key="1">
    <citation type="submission" date="2022-06" db="EMBL/GenBank/DDBJ databases">
        <title>Halogeometricum sp. a new haloarchaeum isolate from saline soil.</title>
        <authorList>
            <person name="Strakova D."/>
            <person name="Galisteo C."/>
            <person name="Sanchez-Porro C."/>
            <person name="Ventosa A."/>
        </authorList>
    </citation>
    <scope>NUCLEOTIDE SEQUENCE [LARGE SCALE GENOMIC DNA]</scope>
    <source>
        <strain evidence="4 5">S1BR25-6</strain>
    </source>
</reference>
<sequence>MGIRKTDITVYVYVLGVLLSGMWLAQQLGTDWSPLILTVVAVVAAGWTLYYRFSIGPRIETNKRDGDEHDGEDAGPSTAAKTQTGEDA</sequence>
<evidence type="ECO:0000256" key="2">
    <source>
        <dbReference type="SAM" id="Phobius"/>
    </source>
</evidence>
<comment type="caution">
    <text evidence="4">The sequence shown here is derived from an EMBL/GenBank/DDBJ whole genome shotgun (WGS) entry which is preliminary data.</text>
</comment>
<keyword evidence="2" id="KW-1133">Transmembrane helix</keyword>
<feature type="domain" description="DUF8074" evidence="3">
    <location>
        <begin position="1"/>
        <end position="74"/>
    </location>
</feature>
<feature type="transmembrane region" description="Helical" evidence="2">
    <location>
        <begin position="7"/>
        <end position="26"/>
    </location>
</feature>
<evidence type="ECO:0000313" key="4">
    <source>
        <dbReference type="EMBL" id="MDS0300605.1"/>
    </source>
</evidence>
<proteinExistence type="predicted"/>
<dbReference type="InterPro" id="IPR058387">
    <property type="entry name" value="DUF8074"/>
</dbReference>
<accession>A0ABU2GII8</accession>
<keyword evidence="2" id="KW-0812">Transmembrane</keyword>
<feature type="transmembrane region" description="Helical" evidence="2">
    <location>
        <begin position="32"/>
        <end position="53"/>
    </location>
</feature>
<feature type="compositionally biased region" description="Polar residues" evidence="1">
    <location>
        <begin position="79"/>
        <end position="88"/>
    </location>
</feature>
<evidence type="ECO:0000259" key="3">
    <source>
        <dbReference type="Pfam" id="PF26275"/>
    </source>
</evidence>
<feature type="region of interest" description="Disordered" evidence="1">
    <location>
        <begin position="60"/>
        <end position="88"/>
    </location>
</feature>
<keyword evidence="5" id="KW-1185">Reference proteome</keyword>
<dbReference type="RefSeq" id="WP_310925510.1">
    <property type="nucleotide sequence ID" value="NZ_JAMQOP010000004.1"/>
</dbReference>
<dbReference type="Pfam" id="PF26275">
    <property type="entry name" value="DUF8074"/>
    <property type="match status" value="1"/>
</dbReference>
<dbReference type="Proteomes" id="UP001257060">
    <property type="component" value="Unassembled WGS sequence"/>
</dbReference>
<keyword evidence="2" id="KW-0472">Membrane</keyword>
<dbReference type="EMBL" id="JAMQOP010000004">
    <property type="protein sequence ID" value="MDS0300605.1"/>
    <property type="molecule type" value="Genomic_DNA"/>
</dbReference>
<evidence type="ECO:0000256" key="1">
    <source>
        <dbReference type="SAM" id="MobiDB-lite"/>
    </source>
</evidence>
<organism evidence="4 5">
    <name type="scientific">Halogeometricum salsisoli</name>
    <dbReference type="NCBI Taxonomy" id="2950536"/>
    <lineage>
        <taxon>Archaea</taxon>
        <taxon>Methanobacteriati</taxon>
        <taxon>Methanobacteriota</taxon>
        <taxon>Stenosarchaea group</taxon>
        <taxon>Halobacteria</taxon>
        <taxon>Halobacteriales</taxon>
        <taxon>Haloferacaceae</taxon>
        <taxon>Halogeometricum</taxon>
    </lineage>
</organism>